<evidence type="ECO:0000313" key="1">
    <source>
        <dbReference type="EMBL" id="GBM87947.1"/>
    </source>
</evidence>
<reference evidence="1 2" key="1">
    <citation type="journal article" date="2019" name="Sci. Rep.">
        <title>Orb-weaving spider Araneus ventricosus genome elucidates the spidroin gene catalogue.</title>
        <authorList>
            <person name="Kono N."/>
            <person name="Nakamura H."/>
            <person name="Ohtoshi R."/>
            <person name="Moran D.A.P."/>
            <person name="Shinohara A."/>
            <person name="Yoshida Y."/>
            <person name="Fujiwara M."/>
            <person name="Mori M."/>
            <person name="Tomita M."/>
            <person name="Arakawa K."/>
        </authorList>
    </citation>
    <scope>NUCLEOTIDE SEQUENCE [LARGE SCALE GENOMIC DNA]</scope>
</reference>
<accession>A0A4Y2JD03</accession>
<comment type="caution">
    <text evidence="1">The sequence shown here is derived from an EMBL/GenBank/DDBJ whole genome shotgun (WGS) entry which is preliminary data.</text>
</comment>
<proteinExistence type="predicted"/>
<evidence type="ECO:0000313" key="2">
    <source>
        <dbReference type="Proteomes" id="UP000499080"/>
    </source>
</evidence>
<protein>
    <submittedName>
        <fullName evidence="1">Uncharacterized protein</fullName>
    </submittedName>
</protein>
<organism evidence="1 2">
    <name type="scientific">Araneus ventricosus</name>
    <name type="common">Orbweaver spider</name>
    <name type="synonym">Epeira ventricosa</name>
    <dbReference type="NCBI Taxonomy" id="182803"/>
    <lineage>
        <taxon>Eukaryota</taxon>
        <taxon>Metazoa</taxon>
        <taxon>Ecdysozoa</taxon>
        <taxon>Arthropoda</taxon>
        <taxon>Chelicerata</taxon>
        <taxon>Arachnida</taxon>
        <taxon>Araneae</taxon>
        <taxon>Araneomorphae</taxon>
        <taxon>Entelegynae</taxon>
        <taxon>Araneoidea</taxon>
        <taxon>Araneidae</taxon>
        <taxon>Araneus</taxon>
    </lineage>
</organism>
<dbReference type="EMBL" id="BGPR01003422">
    <property type="protein sequence ID" value="GBM87947.1"/>
    <property type="molecule type" value="Genomic_DNA"/>
</dbReference>
<dbReference type="AlphaFoldDB" id="A0A4Y2JD03"/>
<gene>
    <name evidence="1" type="ORF">AVEN_195184_1</name>
</gene>
<sequence length="111" mass="12515">MKDVSQWAIAADASCELNDLRRARKPFEEIIFTANLGERANPLRTLNHRLSFANEQGEVECCLVADLTLLVRRRFNGERTNNTRILPNINCVSLCVCRKIGKIHFAASGTQ</sequence>
<name>A0A4Y2JD03_ARAVE</name>
<keyword evidence="2" id="KW-1185">Reference proteome</keyword>
<dbReference type="Proteomes" id="UP000499080">
    <property type="component" value="Unassembled WGS sequence"/>
</dbReference>